<dbReference type="PANTHER" id="PTHR23023">
    <property type="entry name" value="DIMETHYLANILINE MONOOXYGENASE"/>
    <property type="match status" value="1"/>
</dbReference>
<dbReference type="InterPro" id="IPR020946">
    <property type="entry name" value="Flavin_mOase-like"/>
</dbReference>
<dbReference type="InterPro" id="IPR036188">
    <property type="entry name" value="FAD/NAD-bd_sf"/>
</dbReference>
<gene>
    <name evidence="5" type="ORF">KI387_022564</name>
</gene>
<comment type="caution">
    <text evidence="5">The sequence shown here is derived from an EMBL/GenBank/DDBJ whole genome shotgun (WGS) entry which is preliminary data.</text>
</comment>
<keyword evidence="2" id="KW-0285">Flavoprotein</keyword>
<comment type="similarity">
    <text evidence="1">Belongs to the FMO family.</text>
</comment>
<dbReference type="AlphaFoldDB" id="A0AA38G059"/>
<sequence>MANKGTPKPCKVAVIGAGAAGLVAARELDREGHQIVVFEQSEHVGGTWVYDPHVETDSLGLDPVRTVVHSSMYLSLRTNLPRELMGFLDYPFRVVEGRDCRRFPGHNEVALYLQDFAAEFDLMRFIRFRTMVEYVGMGSNNQWTVRFCADRRGIREEIYDAVVVCNGHHTQPRIAQIPEDRLESGSVHAWLKRSIFLVALWLTLDSRYYVESMVMYQGKTTGKDTFSHKQFSSTL</sequence>
<dbReference type="GO" id="GO:0050660">
    <property type="term" value="F:flavin adenine dinucleotide binding"/>
    <property type="evidence" value="ECO:0007669"/>
    <property type="project" value="InterPro"/>
</dbReference>
<keyword evidence="3" id="KW-0274">FAD</keyword>
<feature type="non-terminal residue" evidence="5">
    <location>
        <position position="1"/>
    </location>
</feature>
<dbReference type="Gene3D" id="3.50.50.60">
    <property type="entry name" value="FAD/NAD(P)-binding domain"/>
    <property type="match status" value="1"/>
</dbReference>
<dbReference type="OMA" id="PASCHEE"/>
<evidence type="ECO:0000313" key="5">
    <source>
        <dbReference type="EMBL" id="KAH9313937.1"/>
    </source>
</evidence>
<dbReference type="Proteomes" id="UP000824469">
    <property type="component" value="Unassembled WGS sequence"/>
</dbReference>
<organism evidence="5 6">
    <name type="scientific">Taxus chinensis</name>
    <name type="common">Chinese yew</name>
    <name type="synonym">Taxus wallichiana var. chinensis</name>
    <dbReference type="NCBI Taxonomy" id="29808"/>
    <lineage>
        <taxon>Eukaryota</taxon>
        <taxon>Viridiplantae</taxon>
        <taxon>Streptophyta</taxon>
        <taxon>Embryophyta</taxon>
        <taxon>Tracheophyta</taxon>
        <taxon>Spermatophyta</taxon>
        <taxon>Pinopsida</taxon>
        <taxon>Pinidae</taxon>
        <taxon>Conifers II</taxon>
        <taxon>Cupressales</taxon>
        <taxon>Taxaceae</taxon>
        <taxon>Taxus</taxon>
    </lineage>
</organism>
<keyword evidence="4" id="KW-0560">Oxidoreductase</keyword>
<protein>
    <recommendedName>
        <fullName evidence="7">Flavin-containing monooxygenase</fullName>
    </recommendedName>
</protein>
<proteinExistence type="inferred from homology"/>
<accession>A0AA38G059</accession>
<evidence type="ECO:0000256" key="4">
    <source>
        <dbReference type="ARBA" id="ARBA00023002"/>
    </source>
</evidence>
<dbReference type="InterPro" id="IPR050346">
    <property type="entry name" value="FMO-like"/>
</dbReference>
<evidence type="ECO:0008006" key="7">
    <source>
        <dbReference type="Google" id="ProtNLM"/>
    </source>
</evidence>
<dbReference type="Pfam" id="PF00743">
    <property type="entry name" value="FMO-like"/>
    <property type="match status" value="1"/>
</dbReference>
<evidence type="ECO:0000313" key="6">
    <source>
        <dbReference type="Proteomes" id="UP000824469"/>
    </source>
</evidence>
<dbReference type="GO" id="GO:0050661">
    <property type="term" value="F:NADP binding"/>
    <property type="evidence" value="ECO:0007669"/>
    <property type="project" value="InterPro"/>
</dbReference>
<evidence type="ECO:0000256" key="2">
    <source>
        <dbReference type="ARBA" id="ARBA00022630"/>
    </source>
</evidence>
<dbReference type="EMBL" id="JAHRHJ020000005">
    <property type="protein sequence ID" value="KAH9313937.1"/>
    <property type="molecule type" value="Genomic_DNA"/>
</dbReference>
<name>A0AA38G059_TAXCH</name>
<evidence type="ECO:0000256" key="1">
    <source>
        <dbReference type="ARBA" id="ARBA00009183"/>
    </source>
</evidence>
<reference evidence="5 6" key="1">
    <citation type="journal article" date="2021" name="Nat. Plants">
        <title>The Taxus genome provides insights into paclitaxel biosynthesis.</title>
        <authorList>
            <person name="Xiong X."/>
            <person name="Gou J."/>
            <person name="Liao Q."/>
            <person name="Li Y."/>
            <person name="Zhou Q."/>
            <person name="Bi G."/>
            <person name="Li C."/>
            <person name="Du R."/>
            <person name="Wang X."/>
            <person name="Sun T."/>
            <person name="Guo L."/>
            <person name="Liang H."/>
            <person name="Lu P."/>
            <person name="Wu Y."/>
            <person name="Zhang Z."/>
            <person name="Ro D.K."/>
            <person name="Shang Y."/>
            <person name="Huang S."/>
            <person name="Yan J."/>
        </authorList>
    </citation>
    <scope>NUCLEOTIDE SEQUENCE [LARGE SCALE GENOMIC DNA]</scope>
    <source>
        <strain evidence="5">Ta-2019</strain>
    </source>
</reference>
<dbReference type="PRINTS" id="PR00419">
    <property type="entry name" value="ADXRDTASE"/>
</dbReference>
<dbReference type="SUPFAM" id="SSF51905">
    <property type="entry name" value="FAD/NAD(P)-binding domain"/>
    <property type="match status" value="1"/>
</dbReference>
<dbReference type="GO" id="GO:0004499">
    <property type="term" value="F:N,N-dimethylaniline monooxygenase activity"/>
    <property type="evidence" value="ECO:0007669"/>
    <property type="project" value="InterPro"/>
</dbReference>
<keyword evidence="6" id="KW-1185">Reference proteome</keyword>
<evidence type="ECO:0000256" key="3">
    <source>
        <dbReference type="ARBA" id="ARBA00022827"/>
    </source>
</evidence>